<dbReference type="STRING" id="479434.Sthe_1827"/>
<name>D1C4U3_SPHTD</name>
<dbReference type="InterPro" id="IPR007438">
    <property type="entry name" value="DUF488"/>
</dbReference>
<reference evidence="1 2" key="2">
    <citation type="journal article" date="2010" name="Stand. Genomic Sci.">
        <title>Complete genome sequence of Desulfohalobium retbaense type strain (HR(100)).</title>
        <authorList>
            <person name="Spring S."/>
            <person name="Nolan M."/>
            <person name="Lapidus A."/>
            <person name="Glavina Del Rio T."/>
            <person name="Copeland A."/>
            <person name="Tice H."/>
            <person name="Cheng J.F."/>
            <person name="Lucas S."/>
            <person name="Land M."/>
            <person name="Chen F."/>
            <person name="Bruce D."/>
            <person name="Goodwin L."/>
            <person name="Pitluck S."/>
            <person name="Ivanova N."/>
            <person name="Mavromatis K."/>
            <person name="Mikhailova N."/>
            <person name="Pati A."/>
            <person name="Chen A."/>
            <person name="Palaniappan K."/>
            <person name="Hauser L."/>
            <person name="Chang Y.J."/>
            <person name="Jeffries C.D."/>
            <person name="Munk C."/>
            <person name="Kiss H."/>
            <person name="Chain P."/>
            <person name="Han C."/>
            <person name="Brettin T."/>
            <person name="Detter J.C."/>
            <person name="Schuler E."/>
            <person name="Goker M."/>
            <person name="Rohde M."/>
            <person name="Bristow J."/>
            <person name="Eisen J.A."/>
            <person name="Markowitz V."/>
            <person name="Hugenholtz P."/>
            <person name="Kyrpides N.C."/>
            <person name="Klenk H.P."/>
        </authorList>
    </citation>
    <scope>NUCLEOTIDE SEQUENCE [LARGE SCALE GENOMIC DNA]</scope>
    <source>
        <strain evidence="2">ATCC 49802 / DSM 20745 / S 6022</strain>
    </source>
</reference>
<dbReference type="AlphaFoldDB" id="D1C4U3"/>
<gene>
    <name evidence="1" type="ordered locus">Sthe_1827</name>
</gene>
<sequence>MTTETIPLYTIGFTQRSAESFFETLRRHGVSRLIDVRANNTSQLAGFTKRDDLAYFLREIVGAEYHHLEFLAPTPELREMMKPGGGGWAAYEPRFLALLDERRVIEQLDRTFFTEQPCCLLCSERKAEHCHRRLVAEYLQRAWPELRIVHL</sequence>
<evidence type="ECO:0008006" key="3">
    <source>
        <dbReference type="Google" id="ProtNLM"/>
    </source>
</evidence>
<accession>D1C4U3</accession>
<evidence type="ECO:0000313" key="2">
    <source>
        <dbReference type="Proteomes" id="UP000002027"/>
    </source>
</evidence>
<dbReference type="RefSeq" id="WP_012872306.1">
    <property type="nucleotide sequence ID" value="NC_013523.1"/>
</dbReference>
<proteinExistence type="predicted"/>
<dbReference type="EMBL" id="CP001823">
    <property type="protein sequence ID" value="ACZ39260.1"/>
    <property type="molecule type" value="Genomic_DNA"/>
</dbReference>
<dbReference type="InParanoid" id="D1C4U3"/>
<reference evidence="2" key="1">
    <citation type="submission" date="2009-11" db="EMBL/GenBank/DDBJ databases">
        <title>The complete chromosome 1 of Sphaerobacter thermophilus DSM 20745.</title>
        <authorList>
            <person name="Lucas S."/>
            <person name="Copeland A."/>
            <person name="Lapidus A."/>
            <person name="Glavina del Rio T."/>
            <person name="Dalin E."/>
            <person name="Tice H."/>
            <person name="Bruce D."/>
            <person name="Goodwin L."/>
            <person name="Pitluck S."/>
            <person name="Kyrpides N."/>
            <person name="Mavromatis K."/>
            <person name="Ivanova N."/>
            <person name="Mikhailova N."/>
            <person name="LaButti K.M."/>
            <person name="Clum A."/>
            <person name="Sun H.I."/>
            <person name="Brettin T."/>
            <person name="Detter J.C."/>
            <person name="Han C."/>
            <person name="Larimer F."/>
            <person name="Land M."/>
            <person name="Hauser L."/>
            <person name="Markowitz V."/>
            <person name="Cheng J.F."/>
            <person name="Hugenholtz P."/>
            <person name="Woyke T."/>
            <person name="Wu D."/>
            <person name="Steenblock K."/>
            <person name="Schneider S."/>
            <person name="Pukall R."/>
            <person name="Goeker M."/>
            <person name="Klenk H.P."/>
            <person name="Eisen J.A."/>
        </authorList>
    </citation>
    <scope>NUCLEOTIDE SEQUENCE [LARGE SCALE GENOMIC DNA]</scope>
    <source>
        <strain evidence="2">ATCC 49802 / DSM 20745 / S 6022</strain>
    </source>
</reference>
<dbReference type="KEGG" id="sti:Sthe_1827"/>
<dbReference type="eggNOG" id="COG5483">
    <property type="taxonomic scope" value="Bacteria"/>
</dbReference>
<keyword evidence="2" id="KW-1185">Reference proteome</keyword>
<protein>
    <recommendedName>
        <fullName evidence="3">DUF488 domain-containing protein</fullName>
    </recommendedName>
</protein>
<dbReference type="Proteomes" id="UP000002027">
    <property type="component" value="Chromosome 1"/>
</dbReference>
<dbReference type="HOGENOM" id="CLU_077467_2_2_0"/>
<evidence type="ECO:0000313" key="1">
    <source>
        <dbReference type="EMBL" id="ACZ39260.1"/>
    </source>
</evidence>
<organism evidence="1 2">
    <name type="scientific">Sphaerobacter thermophilus (strain ATCC 49802 / DSM 20745 / KCCM 41009 / NCIMB 13125 / S 6022)</name>
    <dbReference type="NCBI Taxonomy" id="479434"/>
    <lineage>
        <taxon>Bacteria</taxon>
        <taxon>Pseudomonadati</taxon>
        <taxon>Thermomicrobiota</taxon>
        <taxon>Thermomicrobia</taxon>
        <taxon>Sphaerobacterales</taxon>
        <taxon>Sphaerobacterineae</taxon>
        <taxon>Sphaerobacteraceae</taxon>
        <taxon>Sphaerobacter</taxon>
    </lineage>
</organism>
<dbReference type="Pfam" id="PF04343">
    <property type="entry name" value="DUF488"/>
    <property type="match status" value="1"/>
</dbReference>
<dbReference type="PANTHER" id="PTHR39337">
    <property type="entry name" value="BLR5642 PROTEIN"/>
    <property type="match status" value="1"/>
</dbReference>
<dbReference type="PANTHER" id="PTHR39337:SF1">
    <property type="entry name" value="BLR5642 PROTEIN"/>
    <property type="match status" value="1"/>
</dbReference>